<reference evidence="5 6" key="2">
    <citation type="submission" date="2024-05" db="EMBL/GenBank/DDBJ databases">
        <authorList>
            <person name="Chen Y."/>
            <person name="Shah S."/>
            <person name="Dougan E. K."/>
            <person name="Thang M."/>
            <person name="Chan C."/>
        </authorList>
    </citation>
    <scope>NUCLEOTIDE SEQUENCE [LARGE SCALE GENOMIC DNA]</scope>
</reference>
<dbReference type="GO" id="GO:0008270">
    <property type="term" value="F:zinc ion binding"/>
    <property type="evidence" value="ECO:0007669"/>
    <property type="project" value="UniProtKB-KW"/>
</dbReference>
<dbReference type="EMBL" id="CAMXCT030002052">
    <property type="protein sequence ID" value="CAL4782566.1"/>
    <property type="molecule type" value="Genomic_DNA"/>
</dbReference>
<dbReference type="InterPro" id="IPR036875">
    <property type="entry name" value="Znf_CCHC_sf"/>
</dbReference>
<keyword evidence="6" id="KW-1185">Reference proteome</keyword>
<dbReference type="Pfam" id="PF00098">
    <property type="entry name" value="zf-CCHC"/>
    <property type="match status" value="1"/>
</dbReference>
<dbReference type="EMBL" id="CAMXCT010002052">
    <property type="protein sequence ID" value="CAI3995254.1"/>
    <property type="molecule type" value="Genomic_DNA"/>
</dbReference>
<evidence type="ECO:0000256" key="2">
    <source>
        <dbReference type="SAM" id="MobiDB-lite"/>
    </source>
</evidence>
<reference evidence="4" key="1">
    <citation type="submission" date="2022-10" db="EMBL/GenBank/DDBJ databases">
        <authorList>
            <person name="Chen Y."/>
            <person name="Dougan E. K."/>
            <person name="Chan C."/>
            <person name="Rhodes N."/>
            <person name="Thang M."/>
        </authorList>
    </citation>
    <scope>NUCLEOTIDE SEQUENCE</scope>
</reference>
<feature type="region of interest" description="Disordered" evidence="2">
    <location>
        <begin position="170"/>
        <end position="195"/>
    </location>
</feature>
<dbReference type="Pfam" id="PF20600">
    <property type="entry name" value="ExoX-like_C"/>
    <property type="match status" value="1"/>
</dbReference>
<dbReference type="GO" id="GO:0003676">
    <property type="term" value="F:nucleic acid binding"/>
    <property type="evidence" value="ECO:0007669"/>
    <property type="project" value="InterPro"/>
</dbReference>
<keyword evidence="1" id="KW-0863">Zinc-finger</keyword>
<organism evidence="4">
    <name type="scientific">Cladocopium goreaui</name>
    <dbReference type="NCBI Taxonomy" id="2562237"/>
    <lineage>
        <taxon>Eukaryota</taxon>
        <taxon>Sar</taxon>
        <taxon>Alveolata</taxon>
        <taxon>Dinophyceae</taxon>
        <taxon>Suessiales</taxon>
        <taxon>Symbiodiniaceae</taxon>
        <taxon>Cladocopium</taxon>
    </lineage>
</organism>
<feature type="domain" description="CCHC-type" evidence="3">
    <location>
        <begin position="3"/>
        <end position="18"/>
    </location>
</feature>
<dbReference type="AlphaFoldDB" id="A0A9P1FZC9"/>
<proteinExistence type="predicted"/>
<comment type="caution">
    <text evidence="4">The sequence shown here is derived from an EMBL/GenBank/DDBJ whole genome shotgun (WGS) entry which is preliminary data.</text>
</comment>
<sequence length="328" mass="36375">SHCRHCGALGHWKAECPQAGSNEKSQGSMPSASANVVIDERPQEVIHSCAEFDEVFSEDDEYEMPATETSLHSSHAEAVCFMLSHEKFRDSVKPSTACRTSNASDAFEISTSMPVYSSLIVVNQLEKQEVISEMETENSPETHMQLQEMMKQIQLQSVSLESLKDEINNQKKTPERKTRVINSSAATSAPSGSSMMVVAGPPTGMTQRRIKTPSVVSQAASWEEIEEVEEIVIQQNLQSVPLTMASNRSSQVPPAPTLPLPGHLSLEEWGSNTINFGRKHKGKTFATVMQQDPGYLSWSLARYASLMPEHQDFVRYGQLWMKEVGNDL</sequence>
<protein>
    <recommendedName>
        <fullName evidence="3">CCHC-type domain-containing protein</fullName>
    </recommendedName>
</protein>
<feature type="compositionally biased region" description="Low complexity" evidence="2">
    <location>
        <begin position="183"/>
        <end position="194"/>
    </location>
</feature>
<dbReference type="PROSITE" id="PS50158">
    <property type="entry name" value="ZF_CCHC"/>
    <property type="match status" value="1"/>
</dbReference>
<evidence type="ECO:0000313" key="5">
    <source>
        <dbReference type="EMBL" id="CAL4782566.1"/>
    </source>
</evidence>
<feature type="non-terminal residue" evidence="4">
    <location>
        <position position="1"/>
    </location>
</feature>
<dbReference type="Proteomes" id="UP001152797">
    <property type="component" value="Unassembled WGS sequence"/>
</dbReference>
<accession>A0A9P1FZC9</accession>
<evidence type="ECO:0000313" key="4">
    <source>
        <dbReference type="EMBL" id="CAI3995254.1"/>
    </source>
</evidence>
<dbReference type="InterPro" id="IPR001878">
    <property type="entry name" value="Znf_CCHC"/>
</dbReference>
<dbReference type="InterPro" id="IPR046768">
    <property type="entry name" value="ExoX-like_C"/>
</dbReference>
<keyword evidence="1" id="KW-0479">Metal-binding</keyword>
<evidence type="ECO:0000259" key="3">
    <source>
        <dbReference type="PROSITE" id="PS50158"/>
    </source>
</evidence>
<name>A0A9P1FZC9_9DINO</name>
<evidence type="ECO:0000313" key="6">
    <source>
        <dbReference type="Proteomes" id="UP001152797"/>
    </source>
</evidence>
<evidence type="ECO:0000256" key="1">
    <source>
        <dbReference type="PROSITE-ProRule" id="PRU00047"/>
    </source>
</evidence>
<dbReference type="EMBL" id="CAMXCT020002052">
    <property type="protein sequence ID" value="CAL1148629.1"/>
    <property type="molecule type" value="Genomic_DNA"/>
</dbReference>
<dbReference type="SUPFAM" id="SSF57756">
    <property type="entry name" value="Retrovirus zinc finger-like domains"/>
    <property type="match status" value="1"/>
</dbReference>
<gene>
    <name evidence="4" type="ORF">C1SCF055_LOCUS21841</name>
</gene>
<keyword evidence="1" id="KW-0862">Zinc</keyword>